<accession>A0A9W8H5F5</accession>
<evidence type="ECO:0000256" key="2">
    <source>
        <dbReference type="SAM" id="MobiDB-lite"/>
    </source>
</evidence>
<keyword evidence="1" id="KW-0175">Coiled coil</keyword>
<feature type="compositionally biased region" description="Pro residues" evidence="2">
    <location>
        <begin position="541"/>
        <end position="571"/>
    </location>
</feature>
<feature type="coiled-coil region" evidence="1">
    <location>
        <begin position="579"/>
        <end position="606"/>
    </location>
</feature>
<protein>
    <submittedName>
        <fullName evidence="3">Uncharacterized protein</fullName>
    </submittedName>
</protein>
<dbReference type="EMBL" id="JANBUL010000222">
    <property type="protein sequence ID" value="KAJ2778563.1"/>
    <property type="molecule type" value="Genomic_DNA"/>
</dbReference>
<proteinExistence type="predicted"/>
<gene>
    <name evidence="3" type="ORF">H4R18_004527</name>
</gene>
<keyword evidence="4" id="KW-1185">Reference proteome</keyword>
<organism evidence="3 4">
    <name type="scientific">Coemansia javaensis</name>
    <dbReference type="NCBI Taxonomy" id="2761396"/>
    <lineage>
        <taxon>Eukaryota</taxon>
        <taxon>Fungi</taxon>
        <taxon>Fungi incertae sedis</taxon>
        <taxon>Zoopagomycota</taxon>
        <taxon>Kickxellomycotina</taxon>
        <taxon>Kickxellomycetes</taxon>
        <taxon>Kickxellales</taxon>
        <taxon>Kickxellaceae</taxon>
        <taxon>Coemansia</taxon>
    </lineage>
</organism>
<comment type="caution">
    <text evidence="3">The sequence shown here is derived from an EMBL/GenBank/DDBJ whole genome shotgun (WGS) entry which is preliminary data.</text>
</comment>
<feature type="region of interest" description="Disordered" evidence="2">
    <location>
        <begin position="522"/>
        <end position="577"/>
    </location>
</feature>
<evidence type="ECO:0000313" key="4">
    <source>
        <dbReference type="Proteomes" id="UP001140217"/>
    </source>
</evidence>
<evidence type="ECO:0000256" key="1">
    <source>
        <dbReference type="SAM" id="Coils"/>
    </source>
</evidence>
<sequence>MAQTDGAVAEKALYDVLLEATMRAAPPSSARYSEHAMEQSMEMLDVIRPGGEADVTYVGLKDEQRRAIRQFIEDYAAGYIDALYYRVRRKDIRTGLCASVGGDYDPFSVDSDGLLDELDTALLALAVPGTCSKGSAADIDLKSANVHFALHLARAVNHCRIYEEGPAWDSARGYAVGMFNRMLTDVHFLAHEGRADAVRRGTLWREAAQGMRVFARRRYAGLLVRTVVRRHILGVGRAWFLERIKSHGMRPVPTAQDHDSHMDEEEMAREMECVGSDVYVRAVMDELVCGLLPDARIDTATAAMELAIEECNAIILDYVPHRKGMPAVTGPTQYRGMLPIDRTVPAGLRVGAGRLGMAATGNLAQRVADRCYAHLEDSLVSALMVDHQFRPVPLDEMWLWLAEGRSPAGHAAEFIVNARLYGFFKGVGVHMSEAKWMYASAVATLRAIYRAKETPRYAELLAHVDVAEYARRFGLDIERALGMPAKQSLPRIRGQLPEPARRRSEPAATAAAWLVPLDTVAPRRSTPAPEPLASASAPESAPAPVPAPALPQAPAPAPAPVQAPTPAPPQSDPATRLKMALLEADLRRVEEKLDMLCKSLDRSRLEAAART</sequence>
<dbReference type="AlphaFoldDB" id="A0A9W8H5F5"/>
<dbReference type="Proteomes" id="UP001140217">
    <property type="component" value="Unassembled WGS sequence"/>
</dbReference>
<dbReference type="OrthoDB" id="5557769at2759"/>
<reference evidence="3" key="1">
    <citation type="submission" date="2022-07" db="EMBL/GenBank/DDBJ databases">
        <title>Phylogenomic reconstructions and comparative analyses of Kickxellomycotina fungi.</title>
        <authorList>
            <person name="Reynolds N.K."/>
            <person name="Stajich J.E."/>
            <person name="Barry K."/>
            <person name="Grigoriev I.V."/>
            <person name="Crous P."/>
            <person name="Smith M.E."/>
        </authorList>
    </citation>
    <scope>NUCLEOTIDE SEQUENCE</scope>
    <source>
        <strain evidence="3">NBRC 105414</strain>
    </source>
</reference>
<name>A0A9W8H5F5_9FUNG</name>
<feature type="compositionally biased region" description="Low complexity" evidence="2">
    <location>
        <begin position="525"/>
        <end position="540"/>
    </location>
</feature>
<evidence type="ECO:0000313" key="3">
    <source>
        <dbReference type="EMBL" id="KAJ2778563.1"/>
    </source>
</evidence>